<protein>
    <submittedName>
        <fullName evidence="2">Uncharacterized protein</fullName>
    </submittedName>
</protein>
<sequence length="61" mass="6779">MSTHTSEEFEGDEHNEDFAENVAKPDEEREVGIADEDLPDDVRPSDDNPLAQDPEPDVPDA</sequence>
<feature type="compositionally biased region" description="Acidic residues" evidence="1">
    <location>
        <begin position="8"/>
        <end position="19"/>
    </location>
</feature>
<keyword evidence="3" id="KW-1185">Reference proteome</keyword>
<name>A0ABT9NJV2_9ACTN</name>
<feature type="region of interest" description="Disordered" evidence="1">
    <location>
        <begin position="1"/>
        <end position="61"/>
    </location>
</feature>
<accession>A0ABT9NJV2</accession>
<organism evidence="2 3">
    <name type="scientific">Nocardioides massiliensis</name>
    <dbReference type="NCBI Taxonomy" id="1325935"/>
    <lineage>
        <taxon>Bacteria</taxon>
        <taxon>Bacillati</taxon>
        <taxon>Actinomycetota</taxon>
        <taxon>Actinomycetes</taxon>
        <taxon>Propionibacteriales</taxon>
        <taxon>Nocardioidaceae</taxon>
        <taxon>Nocardioides</taxon>
    </lineage>
</organism>
<dbReference type="RefSeq" id="WP_068116598.1">
    <property type="nucleotide sequence ID" value="NZ_CCXJ01000033.1"/>
</dbReference>
<comment type="caution">
    <text evidence="2">The sequence shown here is derived from an EMBL/GenBank/DDBJ whole genome shotgun (WGS) entry which is preliminary data.</text>
</comment>
<evidence type="ECO:0000313" key="2">
    <source>
        <dbReference type="EMBL" id="MDP9820684.1"/>
    </source>
</evidence>
<evidence type="ECO:0000256" key="1">
    <source>
        <dbReference type="SAM" id="MobiDB-lite"/>
    </source>
</evidence>
<gene>
    <name evidence="2" type="ORF">J2S59_000493</name>
</gene>
<dbReference type="EMBL" id="JAUSQM010000001">
    <property type="protein sequence ID" value="MDP9820684.1"/>
    <property type="molecule type" value="Genomic_DNA"/>
</dbReference>
<proteinExistence type="predicted"/>
<feature type="compositionally biased region" description="Basic and acidic residues" evidence="1">
    <location>
        <begin position="23"/>
        <end position="32"/>
    </location>
</feature>
<evidence type="ECO:0000313" key="3">
    <source>
        <dbReference type="Proteomes" id="UP001240447"/>
    </source>
</evidence>
<dbReference type="Proteomes" id="UP001240447">
    <property type="component" value="Unassembled WGS sequence"/>
</dbReference>
<reference evidence="2 3" key="1">
    <citation type="submission" date="2023-07" db="EMBL/GenBank/DDBJ databases">
        <title>Sequencing the genomes of 1000 actinobacteria strains.</title>
        <authorList>
            <person name="Klenk H.-P."/>
        </authorList>
    </citation>
    <scope>NUCLEOTIDE SEQUENCE [LARGE SCALE GENOMIC DNA]</scope>
    <source>
        <strain evidence="2 3">GD13</strain>
    </source>
</reference>